<proteinExistence type="predicted"/>
<accession>A0A2S4PYS7</accession>
<dbReference type="Pfam" id="PF26140">
    <property type="entry name" value="HEAT_URB1"/>
    <property type="match status" value="1"/>
</dbReference>
<feature type="domain" description="URB1 N-terminal" evidence="1">
    <location>
        <begin position="102"/>
        <end position="453"/>
    </location>
</feature>
<dbReference type="InterPro" id="IPR039844">
    <property type="entry name" value="URB1"/>
</dbReference>
<keyword evidence="5" id="KW-1185">Reference proteome</keyword>
<dbReference type="EMBL" id="PEDP01000176">
    <property type="protein sequence ID" value="POS87191.1"/>
    <property type="molecule type" value="Genomic_DNA"/>
</dbReference>
<dbReference type="Pfam" id="PF11707">
    <property type="entry name" value="Npa1"/>
    <property type="match status" value="1"/>
</dbReference>
<evidence type="ECO:0000259" key="2">
    <source>
        <dbReference type="Pfam" id="PF16201"/>
    </source>
</evidence>
<comment type="caution">
    <text evidence="4">The sequence shown here is derived from an EMBL/GenBank/DDBJ whole genome shotgun (WGS) entry which is preliminary data.</text>
</comment>
<reference evidence="4 5" key="1">
    <citation type="submission" date="2017-10" db="EMBL/GenBank/DDBJ databases">
        <title>Development of genomic resources for the powdery mildew, Erysiphe pulchra.</title>
        <authorList>
            <person name="Wadl P.A."/>
            <person name="Mack B.M."/>
            <person name="Moore G."/>
            <person name="Beltz S.B."/>
        </authorList>
    </citation>
    <scope>NUCLEOTIDE SEQUENCE [LARGE SCALE GENOMIC DNA]</scope>
    <source>
        <strain evidence="4">Cflorida</strain>
    </source>
</reference>
<dbReference type="GO" id="GO:0000466">
    <property type="term" value="P:maturation of 5.8S rRNA from tricistronic rRNA transcript (SSU-rRNA, 5.8S rRNA, LSU-rRNA)"/>
    <property type="evidence" value="ECO:0007669"/>
    <property type="project" value="TreeGrafter"/>
</dbReference>
<feature type="domain" description="URB1 C-terminal" evidence="2">
    <location>
        <begin position="904"/>
        <end position="1095"/>
    </location>
</feature>
<gene>
    <name evidence="4" type="ORF">EPUL_002203</name>
</gene>
<organism evidence="4 5">
    <name type="scientific">Erysiphe pulchra</name>
    <dbReference type="NCBI Taxonomy" id="225359"/>
    <lineage>
        <taxon>Eukaryota</taxon>
        <taxon>Fungi</taxon>
        <taxon>Dikarya</taxon>
        <taxon>Ascomycota</taxon>
        <taxon>Pezizomycotina</taxon>
        <taxon>Leotiomycetes</taxon>
        <taxon>Erysiphales</taxon>
        <taxon>Erysiphaceae</taxon>
        <taxon>Erysiphe</taxon>
    </lineage>
</organism>
<name>A0A2S4PYS7_9PEZI</name>
<feature type="domain" description="URB1 central HEAT repeat" evidence="3">
    <location>
        <begin position="644"/>
        <end position="839"/>
    </location>
</feature>
<dbReference type="GO" id="GO:0000463">
    <property type="term" value="P:maturation of LSU-rRNA from tricistronic rRNA transcript (SSU-rRNA, 5.8S rRNA, LSU-rRNA)"/>
    <property type="evidence" value="ECO:0007669"/>
    <property type="project" value="TreeGrafter"/>
</dbReference>
<evidence type="ECO:0000259" key="1">
    <source>
        <dbReference type="Pfam" id="PF11707"/>
    </source>
</evidence>
<evidence type="ECO:0000259" key="3">
    <source>
        <dbReference type="Pfam" id="PF26140"/>
    </source>
</evidence>
<sequence length="1134" mass="129458">MVKRSSSSAELIEQLHSKRVKVSDSAFPSSENFLKITSGKQLQQLLIFNQDLRHSFNDIQSFKSFLDAIIAEDDSKAKLLILKEYFETQRSFGGDENSETFLNDLIKTWSFASQSNKENLLSAVPAVLALLLRVISNSLELSTFGIKLGRNILHKDQHELIKRGLSANKNKEYMISPILRLLRELSMLDGGALANSVYKARNATFQALTRNLTLRYTGNGIEDLRRPSVRTNTVRFVLQLVKHLSTDLKRDFLSQRDIFSTLIRDLLDDPPFLVRDILETFQAFVLKDTLLPRDAKTKLLNSKFLINIASLYRYDKLDEKNDSTTLSISESAHEFLMLACLSPDSGVLMKQSGLYPRGLAVNLINENVTHINNNSFNFGLESIRWINNYSEKVPVRNIILSEFIHSLRPWSSIRQTQLITSILKAAPELIADYFSSKNNFLFDPKLTASWVGYSNLIYNTISLSLPSFFGFDDNYANLPPPLPILMDHILPRKFSQKLIVKCLGYSSNKLIVFFTMRNMCMSFRKLKAALQMFREAFRSSSAVIWTQYASIVIEKFSKQIPAINHVVGAYRRLDPSNICQREVSTKLISLYYEILPHIALETNSGVSSIIADTLFNIDKMELRSQDGVLHALELENIFRIAGFSPGMRWFSSGNGLSMSPFLAMLRLFALAPRGILLPRLKSVLISIIHESQILQTSSSNAELDFLIMNIRTTMDQYEISDVFKYLDSCISRCATTPTKYIFMLEELISETKRESYDTSLSLLSMAMLEQWPFHIKVADISTIKKTSIFISRYLASFINLKKDKKIVKALSKKFITACADKPEAQDIIKCYKNVVIDVSTLKYESPITSRSPKCIISSPKVVQKANRAIFEISGLCDLSENNNALVKWRNKDIEDIVEDGHLKNLILLLSSKYDNIRREALINITKVSHLLKESKFEERDQIWLLLQELHESVKDTIDQKPLASIFSYFAYYAVDVLKDPSHFLYPKINQFLSQKPVWQLDQIPLMHRIMDEAPSIDTVIYSEREWLLNLFFDGLSSEVDLEIFRKRMIFERILSCYNFGFGQGLQNKILNLLARACSIKGGFSTLVTRFSLVTWLEVHIALSSSTALQDLHQGLLKLCTQKRVKVWSKGTITS</sequence>
<evidence type="ECO:0000313" key="5">
    <source>
        <dbReference type="Proteomes" id="UP000237438"/>
    </source>
</evidence>
<dbReference type="InterPro" id="IPR032436">
    <property type="entry name" value="URB1_C"/>
</dbReference>
<protein>
    <recommendedName>
        <fullName evidence="6">Nucleolar pre-ribosomal-associated protein 1 C-terminal domain-containing protein</fullName>
    </recommendedName>
</protein>
<dbReference type="AlphaFoldDB" id="A0A2S4PYS7"/>
<dbReference type="InterPro" id="IPR059018">
    <property type="entry name" value="HEAT_URB1"/>
</dbReference>
<dbReference type="Proteomes" id="UP000237438">
    <property type="component" value="Unassembled WGS sequence"/>
</dbReference>
<dbReference type="STRING" id="225359.A0A2S4PYS7"/>
<dbReference type="Pfam" id="PF16201">
    <property type="entry name" value="NopRA1"/>
    <property type="match status" value="1"/>
</dbReference>
<evidence type="ECO:0000313" key="4">
    <source>
        <dbReference type="EMBL" id="POS87191.1"/>
    </source>
</evidence>
<dbReference type="InterPro" id="IPR021714">
    <property type="entry name" value="URB1_N"/>
</dbReference>
<dbReference type="GO" id="GO:0005730">
    <property type="term" value="C:nucleolus"/>
    <property type="evidence" value="ECO:0007669"/>
    <property type="project" value="TreeGrafter"/>
</dbReference>
<dbReference type="PANTHER" id="PTHR13500">
    <property type="entry name" value="NUCLEOLAR PRERIBOSOMAL-ASSOCIATED PROTEIN 1"/>
    <property type="match status" value="1"/>
</dbReference>
<dbReference type="PANTHER" id="PTHR13500:SF0">
    <property type="entry name" value="NUCLEOLAR PRE-RIBOSOMAL-ASSOCIATED PROTEIN 1"/>
    <property type="match status" value="1"/>
</dbReference>
<dbReference type="OrthoDB" id="72892at2759"/>
<feature type="non-terminal residue" evidence="4">
    <location>
        <position position="1134"/>
    </location>
</feature>
<evidence type="ECO:0008006" key="6">
    <source>
        <dbReference type="Google" id="ProtNLM"/>
    </source>
</evidence>